<evidence type="ECO:0000313" key="2">
    <source>
        <dbReference type="EMBL" id="CAK9025173.1"/>
    </source>
</evidence>
<keyword evidence="3" id="KW-1185">Reference proteome</keyword>
<evidence type="ECO:0000313" key="1">
    <source>
        <dbReference type="EMBL" id="CAK8985226.1"/>
    </source>
</evidence>
<dbReference type="EMBL" id="CAXAMM010000001">
    <property type="protein sequence ID" value="CAK8985226.1"/>
    <property type="molecule type" value="Genomic_DNA"/>
</dbReference>
<reference evidence="2 3" key="1">
    <citation type="submission" date="2024-02" db="EMBL/GenBank/DDBJ databases">
        <authorList>
            <person name="Chen Y."/>
            <person name="Shah S."/>
            <person name="Dougan E. K."/>
            <person name="Thang M."/>
            <person name="Chan C."/>
        </authorList>
    </citation>
    <scope>NUCLEOTIDE SEQUENCE [LARGE SCALE GENOMIC DNA]</scope>
</reference>
<accession>A0ABP0KG20</accession>
<protein>
    <submittedName>
        <fullName evidence="2">Uncharacterized protein</fullName>
    </submittedName>
</protein>
<organism evidence="2 3">
    <name type="scientific">Durusdinium trenchii</name>
    <dbReference type="NCBI Taxonomy" id="1381693"/>
    <lineage>
        <taxon>Eukaryota</taxon>
        <taxon>Sar</taxon>
        <taxon>Alveolata</taxon>
        <taxon>Dinophyceae</taxon>
        <taxon>Suessiales</taxon>
        <taxon>Symbiodiniaceae</taxon>
        <taxon>Durusdinium</taxon>
    </lineage>
</organism>
<proteinExistence type="predicted"/>
<name>A0ABP0KG20_9DINO</name>
<evidence type="ECO:0000313" key="3">
    <source>
        <dbReference type="Proteomes" id="UP001642464"/>
    </source>
</evidence>
<sequence length="626" mass="70417">MTRFAAYVPKAYTEMWLIGVSDSIDLIQMLEAALISEFGKHIGCHNKNGSGGEGALNKANPPPPPYFVYVTGGRADQLRAVPCKHAVQLARAEVRQNMEASPELIEFSEISLENAEVGTHKFFRKYGLCLDLPIESTYLGQSADLRNFPYVKFSSWVQFLLDSGRLTKQLVGCSSIRKMRAVLKEFWSRYQDLDNEHPVFRLAQEGQLDLEFTIPCFSHSDEGRSYKKEALWMISIHGVLGRGTRKYLELGRHKVPVSRNQFGLNFLGHTLSTQFLFCTMLRETANQNPGAMNTLLTLFAEDLADLACHGITSTDGATKVWIIHMATKGDLPALNKLGSFTRTFGHVPRAPRSRKPCQGVCHQCLAGQEENVALGLSAYPFEDLSSRPIWEGTIGATLPWAREPAILKDQPISRANPAKFFAFDLWHICHLGVAKHYIASSFVVLVESGLMCFRGMTSIETKFNFITQEYQDFCKQSKFGMWAGAISSLNKALAFLYGAGVFIPSFEAKQVSNYLYHFLGSYQRLAFLTLQQGKHRYQMVPKLHYMAHCAIDLRRQADRSRWAMSPLACSVQLQEDFVGRPSRVSRRVNIRRVHRNVICRVMILGARALAQSDADARGMDAYRVLA</sequence>
<comment type="caution">
    <text evidence="2">The sequence shown here is derived from an EMBL/GenBank/DDBJ whole genome shotgun (WGS) entry which is preliminary data.</text>
</comment>
<dbReference type="EMBL" id="CAXAMM010011112">
    <property type="protein sequence ID" value="CAK9025173.1"/>
    <property type="molecule type" value="Genomic_DNA"/>
</dbReference>
<dbReference type="Proteomes" id="UP001642464">
    <property type="component" value="Unassembled WGS sequence"/>
</dbReference>
<gene>
    <name evidence="2" type="ORF">SCF082_LOCUS16961</name>
    <name evidence="1" type="ORF">SCF082_LOCUS68</name>
</gene>